<name>A0ABT4HKD6_MYCIR</name>
<keyword evidence="2" id="KW-1185">Reference proteome</keyword>
<dbReference type="RefSeq" id="WP_268787193.1">
    <property type="nucleotide sequence ID" value="NZ_JAPQYE010000011.1"/>
</dbReference>
<gene>
    <name evidence="1" type="ORF">OY187_21715</name>
</gene>
<organism evidence="1 2">
    <name type="scientific">Mycolicibacterium iranicum</name>
    <name type="common">Mycobacterium iranicum</name>
    <dbReference type="NCBI Taxonomy" id="912594"/>
    <lineage>
        <taxon>Bacteria</taxon>
        <taxon>Bacillati</taxon>
        <taxon>Actinomycetota</taxon>
        <taxon>Actinomycetes</taxon>
        <taxon>Mycobacteriales</taxon>
        <taxon>Mycobacteriaceae</taxon>
        <taxon>Mycolicibacterium</taxon>
    </lineage>
</organism>
<evidence type="ECO:0000313" key="1">
    <source>
        <dbReference type="EMBL" id="MCZ0730672.1"/>
    </source>
</evidence>
<evidence type="ECO:0008006" key="3">
    <source>
        <dbReference type="Google" id="ProtNLM"/>
    </source>
</evidence>
<accession>A0ABT4HKD6</accession>
<evidence type="ECO:0000313" key="2">
    <source>
        <dbReference type="Proteomes" id="UP001084650"/>
    </source>
</evidence>
<protein>
    <recommendedName>
        <fullName evidence="3">DUF1508 domain-containing protein</fullName>
    </recommendedName>
</protein>
<dbReference type="EMBL" id="JAPQYE010000011">
    <property type="protein sequence ID" value="MCZ0730672.1"/>
    <property type="molecule type" value="Genomic_DNA"/>
</dbReference>
<dbReference type="Proteomes" id="UP001084650">
    <property type="component" value="Unassembled WGS sequence"/>
</dbReference>
<proteinExistence type="predicted"/>
<comment type="caution">
    <text evidence="1">The sequence shown here is derived from an EMBL/GenBank/DDBJ whole genome shotgun (WGS) entry which is preliminary data.</text>
</comment>
<sequence>MNRQRPWKVHFHHDGTKTFSADETRTDSYTIDTSRPIDGTSAHATEEAATIAARRVSRNGGEARIVFRDNRTGIESEIRTYAPYEAAMEDLIEVSAQWS</sequence>
<reference evidence="1" key="1">
    <citation type="submission" date="2022-12" db="EMBL/GenBank/DDBJ databases">
        <title>Whole genome sequence of Mycolicibacterium iranicum strain SBH312.</title>
        <authorList>
            <person name="Jani J."/>
            <person name="Arifin Mustapha Z."/>
            <person name="Ahmed K."/>
            <person name="Kai Ling C."/>
        </authorList>
    </citation>
    <scope>NUCLEOTIDE SEQUENCE</scope>
    <source>
        <strain evidence="1">SBH312</strain>
    </source>
</reference>